<dbReference type="InterPro" id="IPR050327">
    <property type="entry name" value="Proton-linked_MCT"/>
</dbReference>
<dbReference type="PANTHER" id="PTHR11360:SF234">
    <property type="entry name" value="MFS-TYPE TRANSPORTER DBAD-RELATED"/>
    <property type="match status" value="1"/>
</dbReference>
<evidence type="ECO:0000313" key="6">
    <source>
        <dbReference type="EMBL" id="KAA8916276.1"/>
    </source>
</evidence>
<feature type="transmembrane region" description="Helical" evidence="4">
    <location>
        <begin position="408"/>
        <end position="430"/>
    </location>
</feature>
<keyword evidence="7" id="KW-1185">Reference proteome</keyword>
<dbReference type="PROSITE" id="PS50850">
    <property type="entry name" value="MFS"/>
    <property type="match status" value="1"/>
</dbReference>
<dbReference type="SUPFAM" id="SSF103473">
    <property type="entry name" value="MFS general substrate transporter"/>
    <property type="match status" value="1"/>
</dbReference>
<proteinExistence type="inferred from homology"/>
<dbReference type="InterPro" id="IPR011701">
    <property type="entry name" value="MFS"/>
</dbReference>
<feature type="transmembrane region" description="Helical" evidence="4">
    <location>
        <begin position="281"/>
        <end position="305"/>
    </location>
</feature>
<dbReference type="InterPro" id="IPR020846">
    <property type="entry name" value="MFS_dom"/>
</dbReference>
<dbReference type="VEuPathDB" id="FungiDB:TRICI_001558"/>
<comment type="subcellular location">
    <subcellularLocation>
        <location evidence="1">Membrane</location>
        <topology evidence="1">Multi-pass membrane protein</topology>
    </subcellularLocation>
</comment>
<comment type="similarity">
    <text evidence="2">Belongs to the major facilitator superfamily. Monocarboxylate porter (TC 2.A.1.13) family.</text>
</comment>
<feature type="transmembrane region" description="Helical" evidence="4">
    <location>
        <begin position="208"/>
        <end position="228"/>
    </location>
</feature>
<keyword evidence="4" id="KW-0812">Transmembrane</keyword>
<feature type="domain" description="Major facilitator superfamily (MFS) profile" evidence="5">
    <location>
        <begin position="80"/>
        <end position="468"/>
    </location>
</feature>
<accession>A0A642VAH2</accession>
<feature type="transmembrane region" description="Helical" evidence="4">
    <location>
        <begin position="372"/>
        <end position="396"/>
    </location>
</feature>
<feature type="transmembrane region" description="Helical" evidence="4">
    <location>
        <begin position="317"/>
        <end position="336"/>
    </location>
</feature>
<name>A0A642VAH2_9ASCO</name>
<dbReference type="GO" id="GO:0022857">
    <property type="term" value="F:transmembrane transporter activity"/>
    <property type="evidence" value="ECO:0007669"/>
    <property type="project" value="InterPro"/>
</dbReference>
<feature type="transmembrane region" description="Helical" evidence="4">
    <location>
        <begin position="348"/>
        <end position="366"/>
    </location>
</feature>
<feature type="compositionally biased region" description="Acidic residues" evidence="3">
    <location>
        <begin position="28"/>
        <end position="42"/>
    </location>
</feature>
<gene>
    <name evidence="6" type="ORF">TRICI_001558</name>
</gene>
<feature type="transmembrane region" description="Helical" evidence="4">
    <location>
        <begin position="152"/>
        <end position="170"/>
    </location>
</feature>
<comment type="caution">
    <text evidence="6">The sequence shown here is derived from an EMBL/GenBank/DDBJ whole genome shotgun (WGS) entry which is preliminary data.</text>
</comment>
<reference evidence="6" key="1">
    <citation type="journal article" date="2019" name="G3 (Bethesda)">
        <title>Genome Assemblies of Two Rare Opportunistic Yeast Pathogens: Diutina rugosa (syn. Candida rugosa) and Trichomonascus ciferrii (syn. Candida ciferrii).</title>
        <authorList>
            <person name="Mixao V."/>
            <person name="Saus E."/>
            <person name="Hansen A.P."/>
            <person name="Lass-Florl C."/>
            <person name="Gabaldon T."/>
        </authorList>
    </citation>
    <scope>NUCLEOTIDE SEQUENCE</scope>
    <source>
        <strain evidence="6">CBS 4856</strain>
    </source>
</reference>
<dbReference type="OrthoDB" id="6509908at2759"/>
<feature type="compositionally biased region" description="Basic and acidic residues" evidence="3">
    <location>
        <begin position="43"/>
        <end position="62"/>
    </location>
</feature>
<dbReference type="Gene3D" id="1.20.1250.20">
    <property type="entry name" value="MFS general substrate transporter like domains"/>
    <property type="match status" value="2"/>
</dbReference>
<evidence type="ECO:0000256" key="2">
    <source>
        <dbReference type="ARBA" id="ARBA00006727"/>
    </source>
</evidence>
<dbReference type="Pfam" id="PF07690">
    <property type="entry name" value="MFS_1"/>
    <property type="match status" value="1"/>
</dbReference>
<dbReference type="EMBL" id="SWFS01000112">
    <property type="protein sequence ID" value="KAA8916276.1"/>
    <property type="molecule type" value="Genomic_DNA"/>
</dbReference>
<keyword evidence="4" id="KW-1133">Transmembrane helix</keyword>
<keyword evidence="4" id="KW-0472">Membrane</keyword>
<feature type="transmembrane region" description="Helical" evidence="4">
    <location>
        <begin position="122"/>
        <end position="140"/>
    </location>
</feature>
<feature type="transmembrane region" description="Helical" evidence="4">
    <location>
        <begin position="240"/>
        <end position="261"/>
    </location>
</feature>
<dbReference type="AlphaFoldDB" id="A0A642VAH2"/>
<evidence type="ECO:0000256" key="4">
    <source>
        <dbReference type="SAM" id="Phobius"/>
    </source>
</evidence>
<protein>
    <recommendedName>
        <fullName evidence="5">Major facilitator superfamily (MFS) profile domain-containing protein</fullName>
    </recommendedName>
</protein>
<dbReference type="PANTHER" id="PTHR11360">
    <property type="entry name" value="MONOCARBOXYLATE TRANSPORTER"/>
    <property type="match status" value="1"/>
</dbReference>
<evidence type="ECO:0000256" key="3">
    <source>
        <dbReference type="SAM" id="MobiDB-lite"/>
    </source>
</evidence>
<dbReference type="CDD" id="cd17352">
    <property type="entry name" value="MFS_MCT_SLC16"/>
    <property type="match status" value="1"/>
</dbReference>
<feature type="transmembrane region" description="Helical" evidence="4">
    <location>
        <begin position="79"/>
        <end position="102"/>
    </location>
</feature>
<sequence>MSRDDDSQSSVSGGVVEMKQERKQVQEMNEDRDDIIQVDDNNDNNRAEEKVVALDGDQEKQQSSRPQDSGTGPAPDGGFIAWLQVGSGFLALFNSWGIVNAFGAYQQYYESDRLSDETSSTISWIGSIQGFMVVTATVVFGRLVDAGYTRQVLIAGTFLLSFGMMMTSLGNEFYQIFLAQGVCAGLGCSCMFVSAVANVASYFNKKRASALGIMASGSSLGGVIYPIMVRRLIPQVGFPWATRIIGFMIFGTCLVPTFFLFPRIKARKSGPLIDYASLRDLPFMLFSLGCFFGFIGLYVPIFYIESFAKHVGFSENLTGYMVSILSAGSVFGRLVPNFIADRTGPLNILIPCTLCAGILCFIWIAIDNHAGTIVFAVLYGFFSGTYVSVPPACISMMTKDMSMIGTRLGMNFFFTGLGVLIGTPVAGAIITRQDGSYLGAQIFAGIAVFLAAVCICAARIAFIGPKLMVKA</sequence>
<evidence type="ECO:0000313" key="7">
    <source>
        <dbReference type="Proteomes" id="UP000761534"/>
    </source>
</evidence>
<organism evidence="6 7">
    <name type="scientific">Trichomonascus ciferrii</name>
    <dbReference type="NCBI Taxonomy" id="44093"/>
    <lineage>
        <taxon>Eukaryota</taxon>
        <taxon>Fungi</taxon>
        <taxon>Dikarya</taxon>
        <taxon>Ascomycota</taxon>
        <taxon>Saccharomycotina</taxon>
        <taxon>Dipodascomycetes</taxon>
        <taxon>Dipodascales</taxon>
        <taxon>Trichomonascaceae</taxon>
        <taxon>Trichomonascus</taxon>
        <taxon>Trichomonascus ciferrii complex</taxon>
    </lineage>
</organism>
<feature type="transmembrane region" description="Helical" evidence="4">
    <location>
        <begin position="176"/>
        <end position="196"/>
    </location>
</feature>
<dbReference type="Proteomes" id="UP000761534">
    <property type="component" value="Unassembled WGS sequence"/>
</dbReference>
<evidence type="ECO:0000256" key="1">
    <source>
        <dbReference type="ARBA" id="ARBA00004141"/>
    </source>
</evidence>
<evidence type="ECO:0000259" key="5">
    <source>
        <dbReference type="PROSITE" id="PS50850"/>
    </source>
</evidence>
<feature type="region of interest" description="Disordered" evidence="3">
    <location>
        <begin position="1"/>
        <end position="73"/>
    </location>
</feature>
<dbReference type="GO" id="GO:0016020">
    <property type="term" value="C:membrane"/>
    <property type="evidence" value="ECO:0007669"/>
    <property type="project" value="UniProtKB-SubCell"/>
</dbReference>
<dbReference type="InterPro" id="IPR036259">
    <property type="entry name" value="MFS_trans_sf"/>
</dbReference>
<feature type="transmembrane region" description="Helical" evidence="4">
    <location>
        <begin position="442"/>
        <end position="462"/>
    </location>
</feature>